<protein>
    <submittedName>
        <fullName evidence="1">Uncharacterized protein</fullName>
    </submittedName>
</protein>
<name>A0AAN6NT27_9PEZI</name>
<comment type="caution">
    <text evidence="1">The sequence shown here is derived from an EMBL/GenBank/DDBJ whole genome shotgun (WGS) entry which is preliminary data.</text>
</comment>
<reference evidence="1" key="1">
    <citation type="journal article" date="2023" name="Mol. Phylogenet. Evol.">
        <title>Genome-scale phylogeny and comparative genomics of the fungal order Sordariales.</title>
        <authorList>
            <person name="Hensen N."/>
            <person name="Bonometti L."/>
            <person name="Westerberg I."/>
            <person name="Brannstrom I.O."/>
            <person name="Guillou S."/>
            <person name="Cros-Aarteil S."/>
            <person name="Calhoun S."/>
            <person name="Haridas S."/>
            <person name="Kuo A."/>
            <person name="Mondo S."/>
            <person name="Pangilinan J."/>
            <person name="Riley R."/>
            <person name="LaButti K."/>
            <person name="Andreopoulos B."/>
            <person name="Lipzen A."/>
            <person name="Chen C."/>
            <person name="Yan M."/>
            <person name="Daum C."/>
            <person name="Ng V."/>
            <person name="Clum A."/>
            <person name="Steindorff A."/>
            <person name="Ohm R.A."/>
            <person name="Martin F."/>
            <person name="Silar P."/>
            <person name="Natvig D.O."/>
            <person name="Lalanne C."/>
            <person name="Gautier V."/>
            <person name="Ament-Velasquez S.L."/>
            <person name="Kruys A."/>
            <person name="Hutchinson M.I."/>
            <person name="Powell A.J."/>
            <person name="Barry K."/>
            <person name="Miller A.N."/>
            <person name="Grigoriev I.V."/>
            <person name="Debuchy R."/>
            <person name="Gladieux P."/>
            <person name="Hiltunen Thoren M."/>
            <person name="Johannesson H."/>
        </authorList>
    </citation>
    <scope>NUCLEOTIDE SEQUENCE</scope>
    <source>
        <strain evidence="1">CBS 626.80</strain>
    </source>
</reference>
<accession>A0AAN6NT27</accession>
<dbReference type="AlphaFoldDB" id="A0AAN6NT27"/>
<gene>
    <name evidence="1" type="ORF">QBC32DRAFT_398628</name>
</gene>
<dbReference type="EMBL" id="MU859145">
    <property type="protein sequence ID" value="KAK3951535.1"/>
    <property type="molecule type" value="Genomic_DNA"/>
</dbReference>
<sequence length="49" mass="5341">MDSSCMFNACENGRPLKSQNVQAMNKCAVKNMVHGGLDSWLKVLPGQAM</sequence>
<reference evidence="1" key="2">
    <citation type="submission" date="2023-06" db="EMBL/GenBank/DDBJ databases">
        <authorList>
            <consortium name="Lawrence Berkeley National Laboratory"/>
            <person name="Mondo S.J."/>
            <person name="Hensen N."/>
            <person name="Bonometti L."/>
            <person name="Westerberg I."/>
            <person name="Brannstrom I.O."/>
            <person name="Guillou S."/>
            <person name="Cros-Aarteil S."/>
            <person name="Calhoun S."/>
            <person name="Haridas S."/>
            <person name="Kuo A."/>
            <person name="Pangilinan J."/>
            <person name="Riley R."/>
            <person name="Labutti K."/>
            <person name="Andreopoulos B."/>
            <person name="Lipzen A."/>
            <person name="Chen C."/>
            <person name="Yanf M."/>
            <person name="Daum C."/>
            <person name="Ng V."/>
            <person name="Clum A."/>
            <person name="Steindorff A."/>
            <person name="Ohm R."/>
            <person name="Martin F."/>
            <person name="Silar P."/>
            <person name="Natvig D."/>
            <person name="Lalanne C."/>
            <person name="Gautier V."/>
            <person name="Ament-Velasquez S.L."/>
            <person name="Kruys A."/>
            <person name="Hutchinson M.I."/>
            <person name="Powell A.J."/>
            <person name="Barry K."/>
            <person name="Miller A.N."/>
            <person name="Grigoriev I.V."/>
            <person name="Debuchy R."/>
            <person name="Gladieux P."/>
            <person name="Thoren M.H."/>
            <person name="Johannesson H."/>
        </authorList>
    </citation>
    <scope>NUCLEOTIDE SEQUENCE</scope>
    <source>
        <strain evidence="1">CBS 626.80</strain>
    </source>
</reference>
<dbReference type="Proteomes" id="UP001303222">
    <property type="component" value="Unassembled WGS sequence"/>
</dbReference>
<keyword evidence="2" id="KW-1185">Reference proteome</keyword>
<evidence type="ECO:0000313" key="2">
    <source>
        <dbReference type="Proteomes" id="UP001303222"/>
    </source>
</evidence>
<evidence type="ECO:0000313" key="1">
    <source>
        <dbReference type="EMBL" id="KAK3951535.1"/>
    </source>
</evidence>
<organism evidence="1 2">
    <name type="scientific">Pseudoneurospora amorphoporcata</name>
    <dbReference type="NCBI Taxonomy" id="241081"/>
    <lineage>
        <taxon>Eukaryota</taxon>
        <taxon>Fungi</taxon>
        <taxon>Dikarya</taxon>
        <taxon>Ascomycota</taxon>
        <taxon>Pezizomycotina</taxon>
        <taxon>Sordariomycetes</taxon>
        <taxon>Sordariomycetidae</taxon>
        <taxon>Sordariales</taxon>
        <taxon>Sordariaceae</taxon>
        <taxon>Pseudoneurospora</taxon>
    </lineage>
</organism>
<proteinExistence type="predicted"/>